<evidence type="ECO:0000313" key="3">
    <source>
        <dbReference type="Proteomes" id="UP001325248"/>
    </source>
</evidence>
<dbReference type="Proteomes" id="UP001325248">
    <property type="component" value="Chromosome"/>
</dbReference>
<feature type="coiled-coil region" evidence="1">
    <location>
        <begin position="139"/>
        <end position="166"/>
    </location>
</feature>
<gene>
    <name evidence="2" type="ORF">BLCOC_18080</name>
</gene>
<keyword evidence="1" id="KW-0175">Coiled coil</keyword>
<proteinExistence type="predicted"/>
<reference evidence="2" key="1">
    <citation type="submission" date="2023-10" db="EMBL/GenBank/DDBJ databases">
        <title>Genome sequence of Blautia coccoides DSM 935.</title>
        <authorList>
            <person name="Boeer T."/>
            <person name="Bengelsdorf F.R."/>
            <person name="Daniel R."/>
            <person name="Poehlein A."/>
        </authorList>
    </citation>
    <scope>NUCLEOTIDE SEQUENCE [LARGE SCALE GENOMIC DNA]</scope>
    <source>
        <strain evidence="2">DSM 935</strain>
    </source>
</reference>
<evidence type="ECO:0000313" key="2">
    <source>
        <dbReference type="EMBL" id="WPX73461.1"/>
    </source>
</evidence>
<accession>A0ABZ0UDV9</accession>
<evidence type="ECO:0008006" key="4">
    <source>
        <dbReference type="Google" id="ProtNLM"/>
    </source>
</evidence>
<keyword evidence="3" id="KW-1185">Reference proteome</keyword>
<sequence length="335" mass="39235">MYKDVLNEDFIEQYKSYHMTLFRELNIMLFDVAFLKECISHNDTQPRMILDTDIIISYLFKNNFEHLILKTYRIMFDNGTDVLTIDTFISRVIQNLSNVEFKSELRSHISSSCWKSDSIKATKLRLKDALGEFRDKAIAHKLTKEMKELSVNLEDIEQLLNAAIDIFEMLSFYPIDFYKYKISEYSFVGERLTVQEKSKQLLDLLVLSSNCISHIDVQYKDYQDETVIEQVQNKINQYNAKKDQEEKCSKLLADSEIGTFPQILLLELDDFKNELLKRQTISDCEILVIVNHLMEKFSANAEHDRVAAYNLSKLNSCIEQVRKAAKKSLHMDVKK</sequence>
<name>A0ABZ0UDV9_9FIRM</name>
<organism evidence="2 3">
    <name type="scientific">Blautia producta</name>
    <dbReference type="NCBI Taxonomy" id="33035"/>
    <lineage>
        <taxon>Bacteria</taxon>
        <taxon>Bacillati</taxon>
        <taxon>Bacillota</taxon>
        <taxon>Clostridia</taxon>
        <taxon>Lachnospirales</taxon>
        <taxon>Lachnospiraceae</taxon>
        <taxon>Blautia</taxon>
    </lineage>
</organism>
<dbReference type="EMBL" id="CP136422">
    <property type="protein sequence ID" value="WPX73461.1"/>
    <property type="molecule type" value="Genomic_DNA"/>
</dbReference>
<protein>
    <recommendedName>
        <fullName evidence="4">HEPN AbiU2-like domain-containing protein</fullName>
    </recommendedName>
</protein>
<evidence type="ECO:0000256" key="1">
    <source>
        <dbReference type="SAM" id="Coils"/>
    </source>
</evidence>